<gene>
    <name evidence="1" type="ORF">DPMN_182953</name>
</gene>
<reference evidence="1" key="2">
    <citation type="submission" date="2020-11" db="EMBL/GenBank/DDBJ databases">
        <authorList>
            <person name="McCartney M.A."/>
            <person name="Auch B."/>
            <person name="Kono T."/>
            <person name="Mallez S."/>
            <person name="Becker A."/>
            <person name="Gohl D.M."/>
            <person name="Silverstein K.A.T."/>
            <person name="Koren S."/>
            <person name="Bechman K.B."/>
            <person name="Herman A."/>
            <person name="Abrahante J.E."/>
            <person name="Garbe J."/>
        </authorList>
    </citation>
    <scope>NUCLEOTIDE SEQUENCE</scope>
    <source>
        <strain evidence="1">Duluth1</strain>
        <tissue evidence="1">Whole animal</tissue>
    </source>
</reference>
<protein>
    <submittedName>
        <fullName evidence="1">Uncharacterized protein</fullName>
    </submittedName>
</protein>
<sequence>MFAMDLSQQHQAAHSQPQVCSTLFPMNPMVTGYGQCRLHTSMSREYQGYPSPPVYPAPSMAHSGSMLSPPYHRATLTSTATAVPCHQLHLLAIPSSTLNSTPLPSISNLSTATATTSTGNRLLTSQRVFQQKRSVQS</sequence>
<dbReference type="EMBL" id="JAIWYP010000010">
    <property type="protein sequence ID" value="KAH3748507.1"/>
    <property type="molecule type" value="Genomic_DNA"/>
</dbReference>
<reference evidence="1" key="1">
    <citation type="journal article" date="2019" name="bioRxiv">
        <title>The Genome of the Zebra Mussel, Dreissena polymorpha: A Resource for Invasive Species Research.</title>
        <authorList>
            <person name="McCartney M.A."/>
            <person name="Auch B."/>
            <person name="Kono T."/>
            <person name="Mallez S."/>
            <person name="Zhang Y."/>
            <person name="Obille A."/>
            <person name="Becker A."/>
            <person name="Abrahante J.E."/>
            <person name="Garbe J."/>
            <person name="Badalamenti J.P."/>
            <person name="Herman A."/>
            <person name="Mangelson H."/>
            <person name="Liachko I."/>
            <person name="Sullivan S."/>
            <person name="Sone E.D."/>
            <person name="Koren S."/>
            <person name="Silverstein K.A.T."/>
            <person name="Beckman K.B."/>
            <person name="Gohl D.M."/>
        </authorList>
    </citation>
    <scope>NUCLEOTIDE SEQUENCE</scope>
    <source>
        <strain evidence="1">Duluth1</strain>
        <tissue evidence="1">Whole animal</tissue>
    </source>
</reference>
<accession>A0A9D4DI64</accession>
<dbReference type="AlphaFoldDB" id="A0A9D4DI64"/>
<organism evidence="1 2">
    <name type="scientific">Dreissena polymorpha</name>
    <name type="common">Zebra mussel</name>
    <name type="synonym">Mytilus polymorpha</name>
    <dbReference type="NCBI Taxonomy" id="45954"/>
    <lineage>
        <taxon>Eukaryota</taxon>
        <taxon>Metazoa</taxon>
        <taxon>Spiralia</taxon>
        <taxon>Lophotrochozoa</taxon>
        <taxon>Mollusca</taxon>
        <taxon>Bivalvia</taxon>
        <taxon>Autobranchia</taxon>
        <taxon>Heteroconchia</taxon>
        <taxon>Euheterodonta</taxon>
        <taxon>Imparidentia</taxon>
        <taxon>Neoheterodontei</taxon>
        <taxon>Myida</taxon>
        <taxon>Dreissenoidea</taxon>
        <taxon>Dreissenidae</taxon>
        <taxon>Dreissena</taxon>
    </lineage>
</organism>
<evidence type="ECO:0000313" key="2">
    <source>
        <dbReference type="Proteomes" id="UP000828390"/>
    </source>
</evidence>
<name>A0A9D4DI64_DREPO</name>
<comment type="caution">
    <text evidence="1">The sequence shown here is derived from an EMBL/GenBank/DDBJ whole genome shotgun (WGS) entry which is preliminary data.</text>
</comment>
<proteinExistence type="predicted"/>
<evidence type="ECO:0000313" key="1">
    <source>
        <dbReference type="EMBL" id="KAH3748507.1"/>
    </source>
</evidence>
<keyword evidence="2" id="KW-1185">Reference proteome</keyword>
<dbReference type="Proteomes" id="UP000828390">
    <property type="component" value="Unassembled WGS sequence"/>
</dbReference>